<dbReference type="GO" id="GO:0009897">
    <property type="term" value="C:external side of plasma membrane"/>
    <property type="evidence" value="ECO:0007669"/>
    <property type="project" value="TreeGrafter"/>
</dbReference>
<dbReference type="PANTHER" id="PTHR13351">
    <property type="entry name" value="RENIN RECEPTOR"/>
    <property type="match status" value="1"/>
</dbReference>
<dbReference type="InterPro" id="IPR056780">
    <property type="entry name" value="Renin_r_C"/>
</dbReference>
<dbReference type="AlphaFoldDB" id="A0AA39H7D9"/>
<keyword evidence="1" id="KW-1133">Transmembrane helix</keyword>
<sequence length="91" mass="10228">MRSLSVVVFLTVLAVALCELTAYEKKLEQARLDFNVYQWPSTDYPATFAIFGGLTIILTLALLFIVAGMLSMDPGKDSIIYRMTTTRMKKD</sequence>
<protein>
    <recommendedName>
        <fullName evidence="3">Renin receptor-like C-terminal transmembrane spanning segment domain-containing protein</fullName>
    </recommendedName>
</protein>
<accession>A0AA39H7D9</accession>
<evidence type="ECO:0000259" key="3">
    <source>
        <dbReference type="Pfam" id="PF07850"/>
    </source>
</evidence>
<reference evidence="4" key="1">
    <citation type="submission" date="2023-06" db="EMBL/GenBank/DDBJ databases">
        <title>Genomic analysis of the entomopathogenic nematode Steinernema hermaphroditum.</title>
        <authorList>
            <person name="Schwarz E.M."/>
            <person name="Heppert J.K."/>
            <person name="Baniya A."/>
            <person name="Schwartz H.T."/>
            <person name="Tan C.-H."/>
            <person name="Antoshechkin I."/>
            <person name="Sternberg P.W."/>
            <person name="Goodrich-Blair H."/>
            <person name="Dillman A.R."/>
        </authorList>
    </citation>
    <scope>NUCLEOTIDE SEQUENCE</scope>
    <source>
        <strain evidence="4">PS9179</strain>
        <tissue evidence="4">Whole animal</tissue>
    </source>
</reference>
<feature type="transmembrane region" description="Helical" evidence="1">
    <location>
        <begin position="46"/>
        <end position="70"/>
    </location>
</feature>
<evidence type="ECO:0000256" key="2">
    <source>
        <dbReference type="SAM" id="SignalP"/>
    </source>
</evidence>
<proteinExistence type="predicted"/>
<keyword evidence="5" id="KW-1185">Reference proteome</keyword>
<gene>
    <name evidence="4" type="ORF">QR680_003352</name>
</gene>
<name>A0AA39H7D9_9BILA</name>
<dbReference type="EMBL" id="JAUCMV010000005">
    <property type="protein sequence ID" value="KAK0400091.1"/>
    <property type="molecule type" value="Genomic_DNA"/>
</dbReference>
<keyword evidence="2" id="KW-0732">Signal</keyword>
<keyword evidence="1" id="KW-0472">Membrane</keyword>
<feature type="chain" id="PRO_5041390596" description="Renin receptor-like C-terminal transmembrane spanning segment domain-containing protein" evidence="2">
    <location>
        <begin position="19"/>
        <end position="91"/>
    </location>
</feature>
<dbReference type="PANTHER" id="PTHR13351:SF1">
    <property type="entry name" value="RENIN RECEPTOR"/>
    <property type="match status" value="1"/>
</dbReference>
<dbReference type="InterPro" id="IPR012493">
    <property type="entry name" value="Renin_rcpt"/>
</dbReference>
<keyword evidence="1" id="KW-0812">Transmembrane</keyword>
<feature type="domain" description="Renin receptor-like C-terminal transmembrane spanning segment" evidence="3">
    <location>
        <begin position="24"/>
        <end position="91"/>
    </location>
</feature>
<evidence type="ECO:0000313" key="4">
    <source>
        <dbReference type="EMBL" id="KAK0400091.1"/>
    </source>
</evidence>
<evidence type="ECO:0000256" key="1">
    <source>
        <dbReference type="SAM" id="Phobius"/>
    </source>
</evidence>
<comment type="caution">
    <text evidence="4">The sequence shown here is derived from an EMBL/GenBank/DDBJ whole genome shotgun (WGS) entry which is preliminary data.</text>
</comment>
<dbReference type="GO" id="GO:0030177">
    <property type="term" value="P:positive regulation of Wnt signaling pathway"/>
    <property type="evidence" value="ECO:0007669"/>
    <property type="project" value="TreeGrafter"/>
</dbReference>
<dbReference type="GO" id="GO:0038023">
    <property type="term" value="F:signaling receptor activity"/>
    <property type="evidence" value="ECO:0007669"/>
    <property type="project" value="InterPro"/>
</dbReference>
<dbReference type="Pfam" id="PF07850">
    <property type="entry name" value="Renin_r"/>
    <property type="match status" value="1"/>
</dbReference>
<feature type="signal peptide" evidence="2">
    <location>
        <begin position="1"/>
        <end position="18"/>
    </location>
</feature>
<evidence type="ECO:0000313" key="5">
    <source>
        <dbReference type="Proteomes" id="UP001175271"/>
    </source>
</evidence>
<dbReference type="Proteomes" id="UP001175271">
    <property type="component" value="Unassembled WGS sequence"/>
</dbReference>
<organism evidence="4 5">
    <name type="scientific">Steinernema hermaphroditum</name>
    <dbReference type="NCBI Taxonomy" id="289476"/>
    <lineage>
        <taxon>Eukaryota</taxon>
        <taxon>Metazoa</taxon>
        <taxon>Ecdysozoa</taxon>
        <taxon>Nematoda</taxon>
        <taxon>Chromadorea</taxon>
        <taxon>Rhabditida</taxon>
        <taxon>Tylenchina</taxon>
        <taxon>Panagrolaimomorpha</taxon>
        <taxon>Strongyloidoidea</taxon>
        <taxon>Steinernematidae</taxon>
        <taxon>Steinernema</taxon>
    </lineage>
</organism>